<dbReference type="Gene3D" id="1.10.287.380">
    <property type="entry name" value="Valyl-tRNA synthetase, C-terminal domain"/>
    <property type="match status" value="1"/>
</dbReference>
<dbReference type="InterPro" id="IPR032524">
    <property type="entry name" value="ABC_tran_C"/>
</dbReference>
<keyword evidence="3 6" id="KW-0067">ATP-binding</keyword>
<evidence type="ECO:0000256" key="3">
    <source>
        <dbReference type="ARBA" id="ARBA00022840"/>
    </source>
</evidence>
<dbReference type="Proteomes" id="UP000295632">
    <property type="component" value="Unassembled WGS sequence"/>
</dbReference>
<feature type="domain" description="ABC transporter" evidence="5">
    <location>
        <begin position="4"/>
        <end position="264"/>
    </location>
</feature>
<dbReference type="CDD" id="cd03221">
    <property type="entry name" value="ABCF_EF-3"/>
    <property type="match status" value="2"/>
</dbReference>
<accession>A0A4R6TTE7</accession>
<feature type="compositionally biased region" description="Basic and acidic residues" evidence="4">
    <location>
        <begin position="565"/>
        <end position="575"/>
    </location>
</feature>
<evidence type="ECO:0000313" key="7">
    <source>
        <dbReference type="Proteomes" id="UP000295632"/>
    </source>
</evidence>
<keyword evidence="7" id="KW-1185">Reference proteome</keyword>
<dbReference type="InterPro" id="IPR017871">
    <property type="entry name" value="ABC_transporter-like_CS"/>
</dbReference>
<dbReference type="GO" id="GO:0016887">
    <property type="term" value="F:ATP hydrolysis activity"/>
    <property type="evidence" value="ECO:0007669"/>
    <property type="project" value="InterPro"/>
</dbReference>
<feature type="region of interest" description="Disordered" evidence="4">
    <location>
        <begin position="549"/>
        <end position="585"/>
    </location>
</feature>
<dbReference type="PANTHER" id="PTHR42855:SF2">
    <property type="entry name" value="DRUG RESISTANCE ABC TRANSPORTER,ATP-BINDING PROTEIN"/>
    <property type="match status" value="1"/>
</dbReference>
<keyword evidence="2" id="KW-0547">Nucleotide-binding</keyword>
<dbReference type="Pfam" id="PF00005">
    <property type="entry name" value="ABC_tran"/>
    <property type="match status" value="2"/>
</dbReference>
<evidence type="ECO:0000259" key="5">
    <source>
        <dbReference type="PROSITE" id="PS50893"/>
    </source>
</evidence>
<feature type="domain" description="ABC transporter" evidence="5">
    <location>
        <begin position="332"/>
        <end position="548"/>
    </location>
</feature>
<evidence type="ECO:0000256" key="4">
    <source>
        <dbReference type="SAM" id="MobiDB-lite"/>
    </source>
</evidence>
<dbReference type="InterPro" id="IPR032781">
    <property type="entry name" value="ABC_tran_Xtn"/>
</dbReference>
<dbReference type="EMBL" id="SNYJ01000022">
    <property type="protein sequence ID" value="TDQ35223.1"/>
    <property type="molecule type" value="Genomic_DNA"/>
</dbReference>
<gene>
    <name evidence="6" type="ORF">EV213_12210</name>
</gene>
<evidence type="ECO:0000256" key="2">
    <source>
        <dbReference type="ARBA" id="ARBA00022741"/>
    </source>
</evidence>
<dbReference type="InterPro" id="IPR003439">
    <property type="entry name" value="ABC_transporter-like_ATP-bd"/>
</dbReference>
<protein>
    <submittedName>
        <fullName evidence="6">ATP-binding cassette subfamily F protein 3</fullName>
    </submittedName>
</protein>
<dbReference type="InterPro" id="IPR003593">
    <property type="entry name" value="AAA+_ATPase"/>
</dbReference>
<dbReference type="GO" id="GO:0003677">
    <property type="term" value="F:DNA binding"/>
    <property type="evidence" value="ECO:0007669"/>
    <property type="project" value="InterPro"/>
</dbReference>
<dbReference type="InterPro" id="IPR027417">
    <property type="entry name" value="P-loop_NTPase"/>
</dbReference>
<dbReference type="RefSeq" id="WP_133581939.1">
    <property type="nucleotide sequence ID" value="NZ_SNYJ01000022.1"/>
</dbReference>
<evidence type="ECO:0000313" key="6">
    <source>
        <dbReference type="EMBL" id="TDQ35223.1"/>
    </source>
</evidence>
<evidence type="ECO:0000256" key="1">
    <source>
        <dbReference type="ARBA" id="ARBA00022737"/>
    </source>
</evidence>
<keyword evidence="1" id="KW-0677">Repeat</keyword>
<feature type="compositionally biased region" description="Basic and acidic residues" evidence="4">
    <location>
        <begin position="549"/>
        <end position="558"/>
    </location>
</feature>
<dbReference type="PANTHER" id="PTHR42855">
    <property type="entry name" value="ABC TRANSPORTER ATP-BINDING SUBUNIT"/>
    <property type="match status" value="1"/>
</dbReference>
<dbReference type="PROSITE" id="PS00211">
    <property type="entry name" value="ABC_TRANSPORTER_1"/>
    <property type="match status" value="2"/>
</dbReference>
<dbReference type="SMART" id="SM00382">
    <property type="entry name" value="AAA"/>
    <property type="match status" value="2"/>
</dbReference>
<proteinExistence type="predicted"/>
<dbReference type="AlphaFoldDB" id="A0A4R6TTE7"/>
<dbReference type="FunFam" id="3.40.50.300:FF:000011">
    <property type="entry name" value="Putative ABC transporter ATP-binding component"/>
    <property type="match status" value="1"/>
</dbReference>
<comment type="caution">
    <text evidence="6">The sequence shown here is derived from an EMBL/GenBank/DDBJ whole genome shotgun (WGS) entry which is preliminary data.</text>
</comment>
<name>A0A4R6TTE7_9BACI</name>
<reference evidence="6 7" key="1">
    <citation type="submission" date="2019-03" db="EMBL/GenBank/DDBJ databases">
        <title>Genomic Encyclopedia of Type Strains, Phase IV (KMG-IV): sequencing the most valuable type-strain genomes for metagenomic binning, comparative biology and taxonomic classification.</title>
        <authorList>
            <person name="Goeker M."/>
        </authorList>
    </citation>
    <scope>NUCLEOTIDE SEQUENCE [LARGE SCALE GENOMIC DNA]</scope>
    <source>
        <strain evidence="6 7">DSM 28697</strain>
    </source>
</reference>
<dbReference type="SUPFAM" id="SSF52540">
    <property type="entry name" value="P-loop containing nucleoside triphosphate hydrolases"/>
    <property type="match status" value="2"/>
</dbReference>
<dbReference type="FunFam" id="3.40.50.300:FF:000309">
    <property type="entry name" value="ABC transporter ATP-binding protein"/>
    <property type="match status" value="1"/>
</dbReference>
<dbReference type="Gene3D" id="3.40.50.300">
    <property type="entry name" value="P-loop containing nucleotide triphosphate hydrolases"/>
    <property type="match status" value="2"/>
</dbReference>
<dbReference type="InterPro" id="IPR051309">
    <property type="entry name" value="ABCF_ATPase"/>
</dbReference>
<sequence length="649" mass="74055">MIILQANQLSKAYGAETILSSIKMEIKHRDRVAVVGRNGAGKSTLLKMIAGELPHDGGELIIPNAVSVGYLPQQAVLSSDKSIWDEMLDEFSDLLAIEQRIRLLETKMGSEETLSNEASYNKIMKEYDTLRADFEARNGYQLEADIRGILSGLQFNGFDYYHTTVSSLSGGQKTRLALGKLLLTKPDLLILDEPTNHLDIDTLTWLEGYLQGYPGALLLVSHDRYFLDKIVNQVYEISRTHSQRFSGNYSYYQEQKALQYERDLKEFEKQQSEKHKLEDFVQRNIARASTTKRAQSRQKQLERRDWMDRPDGLEKSVAFTFPTDQVSGHDVLRVRDVTLQYDDQKEPLFPSSSFHIDRGERTALVGPNGVGKTTLLHMLRGQMPPSTGSFQLGSNITLGFYDQEQAQLRSTKTVLQELWDRYPSFDEKDIRTVLGNFLFSGDDCLKIVNTLSGGEKARLALAILMLKKANVLLLDEPTNHLDIDAKEVLEAALSHFSGTILFVSHDRYFMNQIATKVLELLPSGLTTYLGDYDYYLRKKEEEKERLALDALEQPKTDQEDGAQNESKESFEQQKDAKRKKRQQERRMAEIEELMQQTENEINALETALLQPETYEDHEKAHDVQLALQQANQTLEDLLVEWDECSTDNA</sequence>
<dbReference type="Pfam" id="PF12848">
    <property type="entry name" value="ABC_tran_Xtn"/>
    <property type="match status" value="1"/>
</dbReference>
<organism evidence="6 7">
    <name type="scientific">Aureibacillus halotolerans</name>
    <dbReference type="NCBI Taxonomy" id="1508390"/>
    <lineage>
        <taxon>Bacteria</taxon>
        <taxon>Bacillati</taxon>
        <taxon>Bacillota</taxon>
        <taxon>Bacilli</taxon>
        <taxon>Bacillales</taxon>
        <taxon>Bacillaceae</taxon>
        <taxon>Aureibacillus</taxon>
    </lineage>
</organism>
<dbReference type="Pfam" id="PF16326">
    <property type="entry name" value="ABC_tran_CTD"/>
    <property type="match status" value="1"/>
</dbReference>
<dbReference type="OrthoDB" id="9760950at2"/>
<dbReference type="PROSITE" id="PS50893">
    <property type="entry name" value="ABC_TRANSPORTER_2"/>
    <property type="match status" value="2"/>
</dbReference>
<dbReference type="GO" id="GO:0005524">
    <property type="term" value="F:ATP binding"/>
    <property type="evidence" value="ECO:0007669"/>
    <property type="project" value="UniProtKB-KW"/>
</dbReference>
<dbReference type="InterPro" id="IPR037118">
    <property type="entry name" value="Val-tRNA_synth_C_sf"/>
</dbReference>